<dbReference type="InterPro" id="IPR050268">
    <property type="entry name" value="NADH-dep_flavin_reductase"/>
</dbReference>
<proteinExistence type="predicted"/>
<evidence type="ECO:0000313" key="4">
    <source>
        <dbReference type="Proteomes" id="UP001333102"/>
    </source>
</evidence>
<feature type="domain" description="Flavin reductase like" evidence="2">
    <location>
        <begin position="10"/>
        <end position="154"/>
    </location>
</feature>
<dbReference type="InterPro" id="IPR002563">
    <property type="entry name" value="Flavin_Rdtase-like_dom"/>
</dbReference>
<dbReference type="PANTHER" id="PTHR30466:SF1">
    <property type="entry name" value="FMN REDUCTASE (NADH) RUTF"/>
    <property type="match status" value="1"/>
</dbReference>
<dbReference type="Pfam" id="PF01613">
    <property type="entry name" value="Flavin_Reduct"/>
    <property type="match status" value="1"/>
</dbReference>
<keyword evidence="1" id="KW-0560">Oxidoreductase</keyword>
<dbReference type="SUPFAM" id="SSF50475">
    <property type="entry name" value="FMN-binding split barrel"/>
    <property type="match status" value="1"/>
</dbReference>
<name>A0ABZ1BM44_9FIRM</name>
<keyword evidence="4" id="KW-1185">Reference proteome</keyword>
<gene>
    <name evidence="3" type="ORF">VLY81_08705</name>
</gene>
<dbReference type="Proteomes" id="UP001333102">
    <property type="component" value="Chromosome"/>
</dbReference>
<dbReference type="Gene3D" id="2.30.110.10">
    <property type="entry name" value="Electron Transport, Fmn-binding Protein, Chain A"/>
    <property type="match status" value="1"/>
</dbReference>
<dbReference type="RefSeq" id="WP_324667776.1">
    <property type="nucleotide sequence ID" value="NZ_CP141614.1"/>
</dbReference>
<protein>
    <submittedName>
        <fullName evidence="3">Flavin reductase family protein</fullName>
    </submittedName>
</protein>
<evidence type="ECO:0000313" key="3">
    <source>
        <dbReference type="EMBL" id="WRP13531.1"/>
    </source>
</evidence>
<dbReference type="EMBL" id="CP141614">
    <property type="protein sequence ID" value="WRP13531.1"/>
    <property type="molecule type" value="Genomic_DNA"/>
</dbReference>
<dbReference type="SMART" id="SM00903">
    <property type="entry name" value="Flavin_Reduct"/>
    <property type="match status" value="1"/>
</dbReference>
<dbReference type="InterPro" id="IPR012349">
    <property type="entry name" value="Split_barrel_FMN-bd"/>
</dbReference>
<evidence type="ECO:0000256" key="1">
    <source>
        <dbReference type="ARBA" id="ARBA00023002"/>
    </source>
</evidence>
<evidence type="ECO:0000259" key="2">
    <source>
        <dbReference type="SMART" id="SM00903"/>
    </source>
</evidence>
<reference evidence="4" key="1">
    <citation type="submission" date="2023-12" db="EMBL/GenBank/DDBJ databases">
        <title>Novel isolates from deep terrestrial aquifers shed light on the physiology and ecology of the class Limnochordia.</title>
        <authorList>
            <person name="Karnachuk O.V."/>
            <person name="Lukina A.P."/>
            <person name="Avakyan M.R."/>
            <person name="Kadnikov V."/>
            <person name="Begmatov S."/>
            <person name="Beletsky A.V."/>
            <person name="Mardanov A.V."/>
            <person name="Ravin N.V."/>
        </authorList>
    </citation>
    <scope>NUCLEOTIDE SEQUENCE [LARGE SCALE GENOMIC DNA]</scope>
    <source>
        <strain evidence="4">LN</strain>
    </source>
</reference>
<accession>A0ABZ1BM44</accession>
<dbReference type="PANTHER" id="PTHR30466">
    <property type="entry name" value="FLAVIN REDUCTASE"/>
    <property type="match status" value="1"/>
</dbReference>
<sequence>MEPLHFRRVAGRFATGVTVLTTGTVEQPHGMTANSFTSVSLRPPLILVCVDRRRVTHGRILQAGRFGVSVLGADQQAISEFFAGQRAALAPGSLEVVPGVTGVPLIAGALAHLECRVVDVFPGGDHSIFVAQVEHAAVGESQAPLIFFGGRYARLAPG</sequence>
<organism evidence="3 4">
    <name type="scientific">Geochorda subterranea</name>
    <dbReference type="NCBI Taxonomy" id="3109564"/>
    <lineage>
        <taxon>Bacteria</taxon>
        <taxon>Bacillati</taxon>
        <taxon>Bacillota</taxon>
        <taxon>Limnochordia</taxon>
        <taxon>Limnochordales</taxon>
        <taxon>Geochordaceae</taxon>
        <taxon>Geochorda</taxon>
    </lineage>
</organism>